<evidence type="ECO:0000256" key="2">
    <source>
        <dbReference type="ARBA" id="ARBA00022763"/>
    </source>
</evidence>
<comment type="subunit">
    <text evidence="6">Homotetramer. Forms an RuvA(8)-RuvB(12)-Holliday junction (HJ) complex. HJ DNA is sandwiched between 2 RuvA tetramers; dsDNA enters through RuvA and exits via RuvB. An RuvB hexamer assembles on each DNA strand where it exits the tetramer. Each RuvB hexamer is contacted by two RuvA subunits (via domain III) on 2 adjacent RuvB subunits; this complex drives branch migration. In the full resolvosome a probable DNA-RuvA(4)-RuvB(12)-RuvC(2) complex forms which resolves the HJ.</text>
</comment>
<evidence type="ECO:0000313" key="9">
    <source>
        <dbReference type="EMBL" id="MBB4118788.1"/>
    </source>
</evidence>
<keyword evidence="9" id="KW-0378">Hydrolase</keyword>
<dbReference type="Gene3D" id="2.40.50.140">
    <property type="entry name" value="Nucleic acid-binding proteins"/>
    <property type="match status" value="1"/>
</dbReference>
<dbReference type="GO" id="GO:0006310">
    <property type="term" value="P:DNA recombination"/>
    <property type="evidence" value="ECO:0007669"/>
    <property type="project" value="UniProtKB-UniRule"/>
</dbReference>
<feature type="domain" description="DNA helicase Holliday junction RuvA type" evidence="7">
    <location>
        <begin position="1"/>
        <end position="61"/>
    </location>
</feature>
<keyword evidence="9" id="KW-0547">Nucleotide-binding</keyword>
<reference evidence="9 10" key="1">
    <citation type="submission" date="2020-08" db="EMBL/GenBank/DDBJ databases">
        <title>Genomic Encyclopedia of Type Strains, Phase IV (KMG-IV): sequencing the most valuable type-strain genomes for metagenomic binning, comparative biology and taxonomic classification.</title>
        <authorList>
            <person name="Goeker M."/>
        </authorList>
    </citation>
    <scope>NUCLEOTIDE SEQUENCE [LARGE SCALE GENOMIC DNA]</scope>
    <source>
        <strain evidence="9 10">DSM 29568</strain>
    </source>
</reference>
<comment type="domain">
    <text evidence="6">Has three domains with a flexible linker between the domains II and III and assumes an 'L' shape. Domain III is highly mobile and contacts RuvB.</text>
</comment>
<dbReference type="InterPro" id="IPR010994">
    <property type="entry name" value="RuvA_2-like"/>
</dbReference>
<dbReference type="Proteomes" id="UP000553034">
    <property type="component" value="Unassembled WGS sequence"/>
</dbReference>
<evidence type="ECO:0000259" key="8">
    <source>
        <dbReference type="Pfam" id="PF07499"/>
    </source>
</evidence>
<dbReference type="GO" id="GO:0000400">
    <property type="term" value="F:four-way junction DNA binding"/>
    <property type="evidence" value="ECO:0007669"/>
    <property type="project" value="UniProtKB-UniRule"/>
</dbReference>
<dbReference type="SUPFAM" id="SSF46929">
    <property type="entry name" value="DNA helicase RuvA subunit, C-terminal domain"/>
    <property type="match status" value="1"/>
</dbReference>
<dbReference type="NCBIfam" id="TIGR00084">
    <property type="entry name" value="ruvA"/>
    <property type="match status" value="1"/>
</dbReference>
<comment type="similarity">
    <text evidence="6">Belongs to the RuvA family.</text>
</comment>
<evidence type="ECO:0000256" key="3">
    <source>
        <dbReference type="ARBA" id="ARBA00023125"/>
    </source>
</evidence>
<evidence type="ECO:0000256" key="5">
    <source>
        <dbReference type="ARBA" id="ARBA00023204"/>
    </source>
</evidence>
<dbReference type="AlphaFoldDB" id="A0A840EKX8"/>
<comment type="caution">
    <text evidence="9">The sequence shown here is derived from an EMBL/GenBank/DDBJ whole genome shotgun (WGS) entry which is preliminary data.</text>
</comment>
<dbReference type="Pfam" id="PF14520">
    <property type="entry name" value="HHH_5"/>
    <property type="match status" value="1"/>
</dbReference>
<keyword evidence="9" id="KW-0067">ATP-binding</keyword>
<keyword evidence="9" id="KW-0347">Helicase</keyword>
<dbReference type="CDD" id="cd14332">
    <property type="entry name" value="UBA_RuvA_C"/>
    <property type="match status" value="1"/>
</dbReference>
<dbReference type="HAMAP" id="MF_00031">
    <property type="entry name" value="DNA_HJ_migration_RuvA"/>
    <property type="match status" value="1"/>
</dbReference>
<dbReference type="SUPFAM" id="SSF47781">
    <property type="entry name" value="RuvA domain 2-like"/>
    <property type="match status" value="1"/>
</dbReference>
<sequence>MITHLQGKLVEKNPTELVVECNGVGYLLHISLYTYEQLGTDENIKIFTHLLVREDAQTLYGFAQTTERDLFLKLISVSGIGAGTARTMLSSLSPEQIIQAIASEDVNTIKGVKGIGLKTAQRVIIDLKDKLNDVATTANNLVLKGNTNQNEALSALETLGYTKKQSQKVIENIVKQEPEASVETIIKLALKKL</sequence>
<dbReference type="GO" id="GO:0005737">
    <property type="term" value="C:cytoplasm"/>
    <property type="evidence" value="ECO:0007669"/>
    <property type="project" value="UniProtKB-SubCell"/>
</dbReference>
<dbReference type="InterPro" id="IPR000085">
    <property type="entry name" value="RuvA"/>
</dbReference>
<dbReference type="GO" id="GO:0009378">
    <property type="term" value="F:four-way junction helicase activity"/>
    <property type="evidence" value="ECO:0007669"/>
    <property type="project" value="InterPro"/>
</dbReference>
<keyword evidence="4 6" id="KW-0233">DNA recombination</keyword>
<keyword evidence="10" id="KW-1185">Reference proteome</keyword>
<dbReference type="Gene3D" id="1.10.150.20">
    <property type="entry name" value="5' to 3' exonuclease, C-terminal subdomain"/>
    <property type="match status" value="1"/>
</dbReference>
<dbReference type="Gene3D" id="1.10.8.10">
    <property type="entry name" value="DNA helicase RuvA subunit, C-terminal domain"/>
    <property type="match status" value="1"/>
</dbReference>
<dbReference type="InterPro" id="IPR012340">
    <property type="entry name" value="NA-bd_OB-fold"/>
</dbReference>
<evidence type="ECO:0000259" key="7">
    <source>
        <dbReference type="Pfam" id="PF01330"/>
    </source>
</evidence>
<feature type="domain" description="Holliday junction DNA helicase RuvA C-terminal" evidence="8">
    <location>
        <begin position="148"/>
        <end position="193"/>
    </location>
</feature>
<proteinExistence type="inferred from homology"/>
<evidence type="ECO:0000313" key="10">
    <source>
        <dbReference type="Proteomes" id="UP000553034"/>
    </source>
</evidence>
<dbReference type="RefSeq" id="WP_183477143.1">
    <property type="nucleotide sequence ID" value="NZ_JACIFO010000003.1"/>
</dbReference>
<dbReference type="Pfam" id="PF07499">
    <property type="entry name" value="RuvA_C"/>
    <property type="match status" value="1"/>
</dbReference>
<dbReference type="InterPro" id="IPR011114">
    <property type="entry name" value="RuvA_C"/>
</dbReference>
<comment type="caution">
    <text evidence="6">Lacks conserved residue(s) required for the propagation of feature annotation.</text>
</comment>
<evidence type="ECO:0000256" key="1">
    <source>
        <dbReference type="ARBA" id="ARBA00022490"/>
    </source>
</evidence>
<feature type="region of interest" description="Domain III" evidence="6">
    <location>
        <begin position="147"/>
        <end position="193"/>
    </location>
</feature>
<dbReference type="InterPro" id="IPR036267">
    <property type="entry name" value="RuvA_C_sf"/>
</dbReference>
<dbReference type="GO" id="GO:0005524">
    <property type="term" value="F:ATP binding"/>
    <property type="evidence" value="ECO:0007669"/>
    <property type="project" value="InterPro"/>
</dbReference>
<dbReference type="EMBL" id="JACIFO010000003">
    <property type="protein sequence ID" value="MBB4118788.1"/>
    <property type="molecule type" value="Genomic_DNA"/>
</dbReference>
<dbReference type="SUPFAM" id="SSF50249">
    <property type="entry name" value="Nucleic acid-binding proteins"/>
    <property type="match status" value="1"/>
</dbReference>
<keyword evidence="5 6" id="KW-0234">DNA repair</keyword>
<comment type="function">
    <text evidence="6">The RuvA-RuvB-RuvC complex processes Holliday junction (HJ) DNA during genetic recombination and DNA repair, while the RuvA-RuvB complex plays an important role in the rescue of blocked DNA replication forks via replication fork reversal (RFR). RuvA specifically binds to HJ cruciform DNA, conferring on it an open structure. The RuvB hexamer acts as an ATP-dependent pump, pulling dsDNA into and through the RuvAB complex. HJ branch migration allows RuvC to scan DNA until it finds its consensus sequence, where it cleaves and resolves the cruciform DNA.</text>
</comment>
<keyword evidence="3 6" id="KW-0238">DNA-binding</keyword>
<dbReference type="GO" id="GO:0016787">
    <property type="term" value="F:hydrolase activity"/>
    <property type="evidence" value="ECO:0007669"/>
    <property type="project" value="UniProtKB-KW"/>
</dbReference>
<protein>
    <recommendedName>
        <fullName evidence="6">Holliday junction branch migration complex subunit RuvA</fullName>
    </recommendedName>
</protein>
<dbReference type="GO" id="GO:0048476">
    <property type="term" value="C:Holliday junction resolvase complex"/>
    <property type="evidence" value="ECO:0007669"/>
    <property type="project" value="UniProtKB-UniRule"/>
</dbReference>
<keyword evidence="1 6" id="KW-0963">Cytoplasm</keyword>
<dbReference type="GO" id="GO:0009379">
    <property type="term" value="C:Holliday junction helicase complex"/>
    <property type="evidence" value="ECO:0007669"/>
    <property type="project" value="InterPro"/>
</dbReference>
<dbReference type="GO" id="GO:0006281">
    <property type="term" value="P:DNA repair"/>
    <property type="evidence" value="ECO:0007669"/>
    <property type="project" value="UniProtKB-UniRule"/>
</dbReference>
<dbReference type="Pfam" id="PF01330">
    <property type="entry name" value="RuvA_N"/>
    <property type="match status" value="1"/>
</dbReference>
<keyword evidence="2 6" id="KW-0227">DNA damage</keyword>
<evidence type="ECO:0000256" key="4">
    <source>
        <dbReference type="ARBA" id="ARBA00023172"/>
    </source>
</evidence>
<dbReference type="InterPro" id="IPR013849">
    <property type="entry name" value="DNA_helicase_Holl-junc_RuvA_I"/>
</dbReference>
<name>A0A840EKX8_9FLAO</name>
<evidence type="ECO:0000256" key="6">
    <source>
        <dbReference type="HAMAP-Rule" id="MF_00031"/>
    </source>
</evidence>
<comment type="subcellular location">
    <subcellularLocation>
        <location evidence="6">Cytoplasm</location>
    </subcellularLocation>
</comment>
<accession>A0A840EKX8</accession>
<gene>
    <name evidence="6" type="primary">ruvA</name>
    <name evidence="9" type="ORF">GGR32_001068</name>
</gene>
<organism evidence="9 10">
    <name type="scientific">Mesonia hippocampi</name>
    <dbReference type="NCBI Taxonomy" id="1628250"/>
    <lineage>
        <taxon>Bacteria</taxon>
        <taxon>Pseudomonadati</taxon>
        <taxon>Bacteroidota</taxon>
        <taxon>Flavobacteriia</taxon>
        <taxon>Flavobacteriales</taxon>
        <taxon>Flavobacteriaceae</taxon>
        <taxon>Mesonia</taxon>
    </lineage>
</organism>